<sequence length="253" mass="28703">MENTEREGNDEGDLVNHSTKKVRIQGTEEDREVVMDTVPLDREEDFELSKEDVERSSVNDIPSINFSKLVNQIIIKHMEHTVVIKFLGRSIGDSTLQNKVFSLGKLSQPFCLMDVENGYFLAKFKNSEDYERPYPSIIMAWILLPGLPGHMYKQKILREIRGIIGKVAKLDFNTDNGVRGRFARMIVFVNLDRALISQVLVNDHYGHMKEICPRRVIGPEESGEGISGNMSEHRQNMGLNTEKAPPNPGTYGP</sequence>
<comment type="caution">
    <text evidence="2">The sequence shown here is derived from an EMBL/GenBank/DDBJ whole genome shotgun (WGS) entry which is preliminary data.</text>
</comment>
<gene>
    <name evidence="2" type="ORF">Gogos_001254</name>
</gene>
<evidence type="ECO:0000256" key="1">
    <source>
        <dbReference type="SAM" id="MobiDB-lite"/>
    </source>
</evidence>
<dbReference type="InterPro" id="IPR040256">
    <property type="entry name" value="At4g02000-like"/>
</dbReference>
<dbReference type="EMBL" id="JABEZY010000013">
    <property type="protein sequence ID" value="MBA0752416.1"/>
    <property type="molecule type" value="Genomic_DNA"/>
</dbReference>
<evidence type="ECO:0008006" key="4">
    <source>
        <dbReference type="Google" id="ProtNLM"/>
    </source>
</evidence>
<name>A0A7J9CVF9_GOSGO</name>
<feature type="region of interest" description="Disordered" evidence="1">
    <location>
        <begin position="220"/>
        <end position="253"/>
    </location>
</feature>
<accession>A0A7J9CVF9</accession>
<protein>
    <recommendedName>
        <fullName evidence="4">DUF4283 domain-containing protein</fullName>
    </recommendedName>
</protein>
<feature type="region of interest" description="Disordered" evidence="1">
    <location>
        <begin position="1"/>
        <end position="28"/>
    </location>
</feature>
<dbReference type="OrthoDB" id="993965at2759"/>
<proteinExistence type="predicted"/>
<dbReference type="PANTHER" id="PTHR31286:SF173">
    <property type="entry name" value="DUF4283 DOMAIN-CONTAINING PROTEIN"/>
    <property type="match status" value="1"/>
</dbReference>
<organism evidence="2 3">
    <name type="scientific">Gossypium gossypioides</name>
    <name type="common">Mexican cotton</name>
    <name type="synonym">Selera gossypioides</name>
    <dbReference type="NCBI Taxonomy" id="34282"/>
    <lineage>
        <taxon>Eukaryota</taxon>
        <taxon>Viridiplantae</taxon>
        <taxon>Streptophyta</taxon>
        <taxon>Embryophyta</taxon>
        <taxon>Tracheophyta</taxon>
        <taxon>Spermatophyta</taxon>
        <taxon>Magnoliopsida</taxon>
        <taxon>eudicotyledons</taxon>
        <taxon>Gunneridae</taxon>
        <taxon>Pentapetalae</taxon>
        <taxon>rosids</taxon>
        <taxon>malvids</taxon>
        <taxon>Malvales</taxon>
        <taxon>Malvaceae</taxon>
        <taxon>Malvoideae</taxon>
        <taxon>Gossypium</taxon>
    </lineage>
</organism>
<reference evidence="2 3" key="1">
    <citation type="journal article" date="2019" name="Genome Biol. Evol.">
        <title>Insights into the evolution of the New World diploid cottons (Gossypium, subgenus Houzingenia) based on genome sequencing.</title>
        <authorList>
            <person name="Grover C.E."/>
            <person name="Arick M.A. 2nd"/>
            <person name="Thrash A."/>
            <person name="Conover J.L."/>
            <person name="Sanders W.S."/>
            <person name="Peterson D.G."/>
            <person name="Frelichowski J.E."/>
            <person name="Scheffler J.A."/>
            <person name="Scheffler B.E."/>
            <person name="Wendel J.F."/>
        </authorList>
    </citation>
    <scope>NUCLEOTIDE SEQUENCE [LARGE SCALE GENOMIC DNA]</scope>
    <source>
        <strain evidence="2">5</strain>
        <tissue evidence="2">Leaf</tissue>
    </source>
</reference>
<dbReference type="AlphaFoldDB" id="A0A7J9CVF9"/>
<dbReference type="Proteomes" id="UP000593579">
    <property type="component" value="Unassembled WGS sequence"/>
</dbReference>
<dbReference type="PANTHER" id="PTHR31286">
    <property type="entry name" value="GLYCINE-RICH CELL WALL STRUCTURAL PROTEIN 1.8-LIKE"/>
    <property type="match status" value="1"/>
</dbReference>
<evidence type="ECO:0000313" key="3">
    <source>
        <dbReference type="Proteomes" id="UP000593579"/>
    </source>
</evidence>
<keyword evidence="3" id="KW-1185">Reference proteome</keyword>
<evidence type="ECO:0000313" key="2">
    <source>
        <dbReference type="EMBL" id="MBA0752416.1"/>
    </source>
</evidence>